<keyword evidence="13" id="KW-0325">Glycoprotein</keyword>
<evidence type="ECO:0000256" key="2">
    <source>
        <dbReference type="ARBA" id="ARBA00004245"/>
    </source>
</evidence>
<gene>
    <name evidence="17" type="ORF">PR048_017031</name>
</gene>
<keyword evidence="6" id="KW-1003">Cell membrane</keyword>
<dbReference type="InterPro" id="IPR027659">
    <property type="entry name" value="Sgcb"/>
</dbReference>
<evidence type="ECO:0000256" key="11">
    <source>
        <dbReference type="ARBA" id="ARBA00023136"/>
    </source>
</evidence>
<comment type="subcellular location">
    <subcellularLocation>
        <location evidence="3">Cell membrane</location>
        <location evidence="3">Sarcolemma</location>
        <topology evidence="3">Single-pass type II membrane protein</topology>
    </subcellularLocation>
    <subcellularLocation>
        <location evidence="2">Cytoplasm</location>
        <location evidence="2">Cytoskeleton</location>
    </subcellularLocation>
</comment>
<accession>A0ABQ9H8C9</accession>
<evidence type="ECO:0000256" key="10">
    <source>
        <dbReference type="ARBA" id="ARBA00022989"/>
    </source>
</evidence>
<dbReference type="Pfam" id="PF04790">
    <property type="entry name" value="Sarcoglycan_1"/>
    <property type="match status" value="1"/>
</dbReference>
<comment type="function">
    <text evidence="1">Component of the sarcoglycan complex, a subcomplex of the dystrophin-glycoprotein complex which forms a link between the F-actin cytoskeleton and the extracellular matrix.</text>
</comment>
<evidence type="ECO:0000256" key="9">
    <source>
        <dbReference type="ARBA" id="ARBA00022968"/>
    </source>
</evidence>
<comment type="caution">
    <text evidence="17">The sequence shown here is derived from an EMBL/GenBank/DDBJ whole genome shotgun (WGS) entry which is preliminary data.</text>
</comment>
<keyword evidence="7" id="KW-0963">Cytoplasm</keyword>
<evidence type="ECO:0000256" key="15">
    <source>
        <dbReference type="ARBA" id="ARBA00026041"/>
    </source>
</evidence>
<keyword evidence="10 16" id="KW-1133">Transmembrane helix</keyword>
<sequence>MLTVIQTMPVTHLEEARQDTSSCMQEARFHDPQNTNLAGYVPVHEQSLHKTGLRGRKTYAFWTLVMLLFFLAMGNLLLTFIILGVLRLGQGMESLELIPEESTIMFYGTTDLDRVYKRDGRLEGFGNSPVEVTGDNGSVLINVVGNTGRAEPRIAVGLNGTYLSNVKSFEVKDPITGHKYFSTGFPNFGLPHGVKHLDIKMAQTRHVRSPVSESLYVRADTYAYLRGNEGTHMDGKEIVWSADQDIYLKSVNGSVILSGKEGISVDVKNIPIAKTSLNPGAAQYKVCVCMPGGKLFRVPVPFGKRAQASCSRIATDPCI</sequence>
<keyword evidence="14" id="KW-0206">Cytoskeleton</keyword>
<keyword evidence="12" id="KW-1015">Disulfide bond</keyword>
<evidence type="ECO:0000256" key="1">
    <source>
        <dbReference type="ARBA" id="ARBA00002860"/>
    </source>
</evidence>
<evidence type="ECO:0000256" key="16">
    <source>
        <dbReference type="SAM" id="Phobius"/>
    </source>
</evidence>
<keyword evidence="11 16" id="KW-0472">Membrane</keyword>
<reference evidence="17 18" key="1">
    <citation type="submission" date="2023-02" db="EMBL/GenBank/DDBJ databases">
        <title>LHISI_Scaffold_Assembly.</title>
        <authorList>
            <person name="Stuart O.P."/>
            <person name="Cleave R."/>
            <person name="Magrath M.J.L."/>
            <person name="Mikheyev A.S."/>
        </authorList>
    </citation>
    <scope>NUCLEOTIDE SEQUENCE [LARGE SCALE GENOMIC DNA]</scope>
    <source>
        <strain evidence="17">Daus_M_001</strain>
        <tissue evidence="17">Leg muscle</tissue>
    </source>
</reference>
<evidence type="ECO:0000256" key="7">
    <source>
        <dbReference type="ARBA" id="ARBA00022490"/>
    </source>
</evidence>
<organism evidence="17 18">
    <name type="scientific">Dryococelus australis</name>
    <dbReference type="NCBI Taxonomy" id="614101"/>
    <lineage>
        <taxon>Eukaryota</taxon>
        <taxon>Metazoa</taxon>
        <taxon>Ecdysozoa</taxon>
        <taxon>Arthropoda</taxon>
        <taxon>Hexapoda</taxon>
        <taxon>Insecta</taxon>
        <taxon>Pterygota</taxon>
        <taxon>Neoptera</taxon>
        <taxon>Polyneoptera</taxon>
        <taxon>Phasmatodea</taxon>
        <taxon>Verophasmatodea</taxon>
        <taxon>Anareolatae</taxon>
        <taxon>Phasmatidae</taxon>
        <taxon>Eurycanthinae</taxon>
        <taxon>Dryococelus</taxon>
    </lineage>
</organism>
<protein>
    <recommendedName>
        <fullName evidence="5">Beta-sarcoglycan</fullName>
    </recommendedName>
</protein>
<comment type="similarity">
    <text evidence="4">Belongs to the sarcoglycan beta/delta/gamma/zeta family.</text>
</comment>
<evidence type="ECO:0000256" key="4">
    <source>
        <dbReference type="ARBA" id="ARBA00007574"/>
    </source>
</evidence>
<evidence type="ECO:0000256" key="3">
    <source>
        <dbReference type="ARBA" id="ARBA00004274"/>
    </source>
</evidence>
<evidence type="ECO:0000256" key="5">
    <source>
        <dbReference type="ARBA" id="ARBA00015329"/>
    </source>
</evidence>
<keyword evidence="9" id="KW-0735">Signal-anchor</keyword>
<comment type="subunit">
    <text evidence="15">Cross-link to form 2 major subcomplexes: one consisting of SGCB, SGCD and SGCG and the other consisting of SGCB and SGCD. The association between SGCB and SGCG is particularly strong while SGCA is loosely associated with the other sarcoglycans.</text>
</comment>
<evidence type="ECO:0000313" key="17">
    <source>
        <dbReference type="EMBL" id="KAJ8880561.1"/>
    </source>
</evidence>
<dbReference type="PANTHER" id="PTHR21142:SF2">
    <property type="entry name" value="BETA-SARCOGLYCAN"/>
    <property type="match status" value="1"/>
</dbReference>
<evidence type="ECO:0000313" key="18">
    <source>
        <dbReference type="Proteomes" id="UP001159363"/>
    </source>
</evidence>
<dbReference type="InterPro" id="IPR006875">
    <property type="entry name" value="Sarcoglycan"/>
</dbReference>
<evidence type="ECO:0000256" key="12">
    <source>
        <dbReference type="ARBA" id="ARBA00023157"/>
    </source>
</evidence>
<dbReference type="EMBL" id="JARBHB010000006">
    <property type="protein sequence ID" value="KAJ8880561.1"/>
    <property type="molecule type" value="Genomic_DNA"/>
</dbReference>
<keyword evidence="8 16" id="KW-0812">Transmembrane</keyword>
<feature type="transmembrane region" description="Helical" evidence="16">
    <location>
        <begin position="59"/>
        <end position="86"/>
    </location>
</feature>
<name>A0ABQ9H8C9_9NEOP</name>
<evidence type="ECO:0000256" key="13">
    <source>
        <dbReference type="ARBA" id="ARBA00023180"/>
    </source>
</evidence>
<proteinExistence type="inferred from homology"/>
<evidence type="ECO:0000256" key="14">
    <source>
        <dbReference type="ARBA" id="ARBA00023212"/>
    </source>
</evidence>
<dbReference type="Proteomes" id="UP001159363">
    <property type="component" value="Chromosome 5"/>
</dbReference>
<keyword evidence="18" id="KW-1185">Reference proteome</keyword>
<evidence type="ECO:0000256" key="8">
    <source>
        <dbReference type="ARBA" id="ARBA00022692"/>
    </source>
</evidence>
<evidence type="ECO:0000256" key="6">
    <source>
        <dbReference type="ARBA" id="ARBA00022475"/>
    </source>
</evidence>
<dbReference type="PANTHER" id="PTHR21142">
    <property type="entry name" value="SARCOGLYCANS"/>
    <property type="match status" value="1"/>
</dbReference>